<dbReference type="SMART" id="SM00852">
    <property type="entry name" value="MoCF_biosynth"/>
    <property type="match status" value="1"/>
</dbReference>
<dbReference type="InterPro" id="IPR050101">
    <property type="entry name" value="CinA"/>
</dbReference>
<gene>
    <name evidence="2" type="ORF">HGK34_16465</name>
</gene>
<keyword evidence="3" id="KW-1185">Reference proteome</keyword>
<dbReference type="Proteomes" id="UP000675409">
    <property type="component" value="Unassembled WGS sequence"/>
</dbReference>
<evidence type="ECO:0000313" key="3">
    <source>
        <dbReference type="Proteomes" id="UP000675409"/>
    </source>
</evidence>
<sequence>MSVAVLVVGNEILDGSTVDTNSGWVCGRISDRGAAVVRTAVVADDEAEIAAGVDFLRAAGPRLLITVGGLGPTRDDMTVAAVATHLGVPLAEDAAAARIVERQYAALAARGGGRATTSEVRDARAKMARLPQGAHALDNQIGSAPGVWLDHEELAVLNLPGVPAEMKDIFTGSADVHLRRVLGDGHVRSAEVVIRTNDESEIAGSLAAFDARHGGLGVYLKSRARQFGGDLRLQATISARGADPDDVENRLESAIDGFTTILAAAGIDVLAVTRDA</sequence>
<name>A0ABS1LPY8_9MICO</name>
<dbReference type="Pfam" id="PF00994">
    <property type="entry name" value="MoCF_biosynth"/>
    <property type="match status" value="1"/>
</dbReference>
<dbReference type="SUPFAM" id="SSF53218">
    <property type="entry name" value="Molybdenum cofactor biosynthesis proteins"/>
    <property type="match status" value="1"/>
</dbReference>
<dbReference type="PANTHER" id="PTHR13939:SF0">
    <property type="entry name" value="NMN AMIDOHYDROLASE-LIKE PROTEIN YFAY"/>
    <property type="match status" value="1"/>
</dbReference>
<dbReference type="Gene3D" id="3.40.980.10">
    <property type="entry name" value="MoaB/Mog-like domain"/>
    <property type="match status" value="1"/>
</dbReference>
<dbReference type="RefSeq" id="WP_201849374.1">
    <property type="nucleotide sequence ID" value="NZ_JABBYC010000037.1"/>
</dbReference>
<evidence type="ECO:0000259" key="1">
    <source>
        <dbReference type="SMART" id="SM00852"/>
    </source>
</evidence>
<dbReference type="CDD" id="cd00885">
    <property type="entry name" value="cinA"/>
    <property type="match status" value="1"/>
</dbReference>
<dbReference type="InterPro" id="IPR036425">
    <property type="entry name" value="MoaB/Mog-like_dom_sf"/>
</dbReference>
<organism evidence="2 3">
    <name type="scientific">Myceligenerans indicum</name>
    <dbReference type="NCBI Taxonomy" id="2593663"/>
    <lineage>
        <taxon>Bacteria</taxon>
        <taxon>Bacillati</taxon>
        <taxon>Actinomycetota</taxon>
        <taxon>Actinomycetes</taxon>
        <taxon>Micrococcales</taxon>
        <taxon>Promicromonosporaceae</taxon>
        <taxon>Myceligenerans</taxon>
    </lineage>
</organism>
<proteinExistence type="predicted"/>
<dbReference type="EMBL" id="JABBYC010000037">
    <property type="protein sequence ID" value="MBL0887853.1"/>
    <property type="molecule type" value="Genomic_DNA"/>
</dbReference>
<evidence type="ECO:0000313" key="2">
    <source>
        <dbReference type="EMBL" id="MBL0887853.1"/>
    </source>
</evidence>
<reference evidence="2 3" key="1">
    <citation type="journal article" date="2021" name="Arch. Microbiol.">
        <title>Myceligenerans indicum sp. nov., an actinobacterium isolated from mangrove sediment of Sundarbans, India.</title>
        <authorList>
            <person name="Asha K."/>
            <person name="Bhadury P."/>
        </authorList>
    </citation>
    <scope>NUCLEOTIDE SEQUENCE [LARGE SCALE GENOMIC DNA]</scope>
    <source>
        <strain evidence="2 3">I2</strain>
    </source>
</reference>
<dbReference type="PANTHER" id="PTHR13939">
    <property type="entry name" value="NICOTINAMIDE-NUCLEOTIDE AMIDOHYDROLASE PNCC"/>
    <property type="match status" value="1"/>
</dbReference>
<accession>A0ABS1LPY8</accession>
<feature type="domain" description="MoaB/Mog" evidence="1">
    <location>
        <begin position="4"/>
        <end position="181"/>
    </location>
</feature>
<protein>
    <submittedName>
        <fullName evidence="2">Competence/damage-inducible protein A</fullName>
    </submittedName>
</protein>
<comment type="caution">
    <text evidence="2">The sequence shown here is derived from an EMBL/GenBank/DDBJ whole genome shotgun (WGS) entry which is preliminary data.</text>
</comment>
<dbReference type="InterPro" id="IPR001453">
    <property type="entry name" value="MoaB/Mog_dom"/>
</dbReference>